<reference evidence="2" key="1">
    <citation type="journal article" date="2014" name="Front. Microbiol.">
        <title>High frequency of phylogenetically diverse reductive dehalogenase-homologous genes in deep subseafloor sedimentary metagenomes.</title>
        <authorList>
            <person name="Kawai M."/>
            <person name="Futagami T."/>
            <person name="Toyoda A."/>
            <person name="Takaki Y."/>
            <person name="Nishi S."/>
            <person name="Hori S."/>
            <person name="Arai W."/>
            <person name="Tsubouchi T."/>
            <person name="Morono Y."/>
            <person name="Uchiyama I."/>
            <person name="Ito T."/>
            <person name="Fujiyama A."/>
            <person name="Inagaki F."/>
            <person name="Takami H."/>
        </authorList>
    </citation>
    <scope>NUCLEOTIDE SEQUENCE</scope>
    <source>
        <strain evidence="2">Expedition CK06-06</strain>
    </source>
</reference>
<organism evidence="2">
    <name type="scientific">marine sediment metagenome</name>
    <dbReference type="NCBI Taxonomy" id="412755"/>
    <lineage>
        <taxon>unclassified sequences</taxon>
        <taxon>metagenomes</taxon>
        <taxon>ecological metagenomes</taxon>
    </lineage>
</organism>
<comment type="caution">
    <text evidence="2">The sequence shown here is derived from an EMBL/GenBank/DDBJ whole genome shotgun (WGS) entry which is preliminary data.</text>
</comment>
<proteinExistence type="predicted"/>
<evidence type="ECO:0000256" key="1">
    <source>
        <dbReference type="SAM" id="Phobius"/>
    </source>
</evidence>
<feature type="non-terminal residue" evidence="2">
    <location>
        <position position="1"/>
    </location>
</feature>
<sequence>AYTYLAKLSPRQKMWFMLSVVAALLISALGILREPDRPGQAPNQFTVNMSIREIAPKLGVTGKGLARELALPLDTPKNKPLNKLGTSQEQLEHAAAHILSHRSTGLKYYLFAAIVPVIGWCTSESCLDINAEMITENKFDASDKRVV</sequence>
<keyword evidence="1" id="KW-1133">Transmembrane helix</keyword>
<protein>
    <submittedName>
        <fullName evidence="2">Uncharacterized protein</fullName>
    </submittedName>
</protein>
<keyword evidence="1" id="KW-0472">Membrane</keyword>
<dbReference type="AlphaFoldDB" id="X1U9X2"/>
<name>X1U9X2_9ZZZZ</name>
<evidence type="ECO:0000313" key="2">
    <source>
        <dbReference type="EMBL" id="GAI89124.1"/>
    </source>
</evidence>
<accession>X1U9X2</accession>
<gene>
    <name evidence="2" type="ORF">S12H4_34152</name>
</gene>
<feature type="transmembrane region" description="Helical" evidence="1">
    <location>
        <begin position="14"/>
        <end position="32"/>
    </location>
</feature>
<keyword evidence="1" id="KW-0812">Transmembrane</keyword>
<dbReference type="EMBL" id="BARW01020182">
    <property type="protein sequence ID" value="GAI89124.1"/>
    <property type="molecule type" value="Genomic_DNA"/>
</dbReference>